<accession>A0AAD5RTD3</accession>
<name>A0AAD5RTD3_9PEZI</name>
<evidence type="ECO:0000313" key="3">
    <source>
        <dbReference type="Proteomes" id="UP001201980"/>
    </source>
</evidence>
<evidence type="ECO:0000313" key="2">
    <source>
        <dbReference type="EMBL" id="KAJ2903778.1"/>
    </source>
</evidence>
<reference evidence="2" key="1">
    <citation type="submission" date="2022-07" db="EMBL/GenBank/DDBJ databases">
        <title>Draft genome sequence of Zalerion maritima ATCC 34329, a (micro)plastics degrading marine fungus.</title>
        <authorList>
            <person name="Paco A."/>
            <person name="Goncalves M.F.M."/>
            <person name="Rocha-Santos T.A.P."/>
            <person name="Alves A."/>
        </authorList>
    </citation>
    <scope>NUCLEOTIDE SEQUENCE</scope>
    <source>
        <strain evidence="2">ATCC 34329</strain>
    </source>
</reference>
<dbReference type="AlphaFoldDB" id="A0AAD5RTD3"/>
<keyword evidence="3" id="KW-1185">Reference proteome</keyword>
<sequence length="183" mass="20502">MQIPNTSRQFDQSRTQLLATLPNFEKEPSWKPIRDASAEDREDFFLAGCWVYGKAESGDVQRAKGILTRSRDQRRCATRQLRDSERECEISAYLQSGIPVYGLFLPWATLKLAEKVLVLVPVHATVTAGNLCHSTEQGSTKPQPPEQTANGSRGTHSARPFNSGRLDDIQVSRAKNLPRHKRG</sequence>
<organism evidence="2 3">
    <name type="scientific">Zalerion maritima</name>
    <dbReference type="NCBI Taxonomy" id="339359"/>
    <lineage>
        <taxon>Eukaryota</taxon>
        <taxon>Fungi</taxon>
        <taxon>Dikarya</taxon>
        <taxon>Ascomycota</taxon>
        <taxon>Pezizomycotina</taxon>
        <taxon>Sordariomycetes</taxon>
        <taxon>Lulworthiomycetidae</taxon>
        <taxon>Lulworthiales</taxon>
        <taxon>Lulworthiaceae</taxon>
        <taxon>Zalerion</taxon>
    </lineage>
</organism>
<dbReference type="Proteomes" id="UP001201980">
    <property type="component" value="Unassembled WGS sequence"/>
</dbReference>
<comment type="caution">
    <text evidence="2">The sequence shown here is derived from an EMBL/GenBank/DDBJ whole genome shotgun (WGS) entry which is preliminary data.</text>
</comment>
<proteinExistence type="predicted"/>
<feature type="compositionally biased region" description="Polar residues" evidence="1">
    <location>
        <begin position="133"/>
        <end position="155"/>
    </location>
</feature>
<protein>
    <submittedName>
        <fullName evidence="2">Uncharacterized protein</fullName>
    </submittedName>
</protein>
<gene>
    <name evidence="2" type="ORF">MKZ38_009344</name>
</gene>
<dbReference type="EMBL" id="JAKWBI020000071">
    <property type="protein sequence ID" value="KAJ2903778.1"/>
    <property type="molecule type" value="Genomic_DNA"/>
</dbReference>
<feature type="region of interest" description="Disordered" evidence="1">
    <location>
        <begin position="133"/>
        <end position="183"/>
    </location>
</feature>
<evidence type="ECO:0000256" key="1">
    <source>
        <dbReference type="SAM" id="MobiDB-lite"/>
    </source>
</evidence>